<accession>A0A8S1IXW2</accession>
<dbReference type="Proteomes" id="UP000708148">
    <property type="component" value="Unassembled WGS sequence"/>
</dbReference>
<dbReference type="SUPFAM" id="SSF52047">
    <property type="entry name" value="RNI-like"/>
    <property type="match status" value="1"/>
</dbReference>
<name>A0A8S1IXW2_9CHLO</name>
<evidence type="ECO:0000256" key="1">
    <source>
        <dbReference type="ARBA" id="ARBA00004430"/>
    </source>
</evidence>
<dbReference type="InterPro" id="IPR032675">
    <property type="entry name" value="LRR_dom_sf"/>
</dbReference>
<evidence type="ECO:0000313" key="2">
    <source>
        <dbReference type="EMBL" id="CAD7699938.1"/>
    </source>
</evidence>
<dbReference type="GO" id="GO:0005930">
    <property type="term" value="C:axoneme"/>
    <property type="evidence" value="ECO:0007669"/>
    <property type="project" value="UniProtKB-SubCell"/>
</dbReference>
<protein>
    <submittedName>
        <fullName evidence="2">Uncharacterized protein</fullName>
    </submittedName>
</protein>
<sequence length="77" mass="8696">MPAALRSIDLAGCSFRQVSPLKLLDLLASCPVLEYLKLSGLWSNMTDSQLFFHCKDFPYMQRVVQQFGKSLMVNLLA</sequence>
<dbReference type="Gene3D" id="3.80.10.10">
    <property type="entry name" value="Ribonuclease Inhibitor"/>
    <property type="match status" value="1"/>
</dbReference>
<gene>
    <name evidence="2" type="ORF">OSTQU699_LOCUS5297</name>
</gene>
<evidence type="ECO:0000313" key="3">
    <source>
        <dbReference type="Proteomes" id="UP000708148"/>
    </source>
</evidence>
<proteinExistence type="predicted"/>
<reference evidence="2" key="1">
    <citation type="submission" date="2020-12" db="EMBL/GenBank/DDBJ databases">
        <authorList>
            <person name="Iha C."/>
        </authorList>
    </citation>
    <scope>NUCLEOTIDE SEQUENCE</scope>
</reference>
<dbReference type="OrthoDB" id="575189at2759"/>
<keyword evidence="3" id="KW-1185">Reference proteome</keyword>
<dbReference type="EMBL" id="CAJHUC010001138">
    <property type="protein sequence ID" value="CAD7699938.1"/>
    <property type="molecule type" value="Genomic_DNA"/>
</dbReference>
<comment type="subcellular location">
    <subcellularLocation>
        <location evidence="1">Cytoplasm</location>
        <location evidence="1">Cytoskeleton</location>
        <location evidence="1">Cilium axoneme</location>
    </subcellularLocation>
</comment>
<organism evidence="2 3">
    <name type="scientific">Ostreobium quekettii</name>
    <dbReference type="NCBI Taxonomy" id="121088"/>
    <lineage>
        <taxon>Eukaryota</taxon>
        <taxon>Viridiplantae</taxon>
        <taxon>Chlorophyta</taxon>
        <taxon>core chlorophytes</taxon>
        <taxon>Ulvophyceae</taxon>
        <taxon>TCBD clade</taxon>
        <taxon>Bryopsidales</taxon>
        <taxon>Ostreobineae</taxon>
        <taxon>Ostreobiaceae</taxon>
        <taxon>Ostreobium</taxon>
    </lineage>
</organism>
<comment type="caution">
    <text evidence="2">The sequence shown here is derived from an EMBL/GenBank/DDBJ whole genome shotgun (WGS) entry which is preliminary data.</text>
</comment>
<dbReference type="AlphaFoldDB" id="A0A8S1IXW2"/>